<feature type="transmembrane region" description="Helical" evidence="1">
    <location>
        <begin position="31"/>
        <end position="49"/>
    </location>
</feature>
<name>A0ABQ2J121_9DEIO</name>
<keyword evidence="1" id="KW-1133">Transmembrane helix</keyword>
<comment type="caution">
    <text evidence="2">The sequence shown here is derived from an EMBL/GenBank/DDBJ whole genome shotgun (WGS) entry which is preliminary data.</text>
</comment>
<dbReference type="EMBL" id="BMOR01000003">
    <property type="protein sequence ID" value="GGN34220.1"/>
    <property type="molecule type" value="Genomic_DNA"/>
</dbReference>
<dbReference type="RefSeq" id="WP_189055084.1">
    <property type="nucleotide sequence ID" value="NZ_BMOR01000003.1"/>
</dbReference>
<evidence type="ECO:0000256" key="1">
    <source>
        <dbReference type="SAM" id="Phobius"/>
    </source>
</evidence>
<feature type="transmembrane region" description="Helical" evidence="1">
    <location>
        <begin position="89"/>
        <end position="108"/>
    </location>
</feature>
<keyword evidence="3" id="KW-1185">Reference proteome</keyword>
<evidence type="ECO:0000313" key="2">
    <source>
        <dbReference type="EMBL" id="GGN34220.1"/>
    </source>
</evidence>
<evidence type="ECO:0000313" key="3">
    <source>
        <dbReference type="Proteomes" id="UP000645517"/>
    </source>
</evidence>
<feature type="transmembrane region" description="Helical" evidence="1">
    <location>
        <begin position="61"/>
        <end position="83"/>
    </location>
</feature>
<keyword evidence="1" id="KW-0472">Membrane</keyword>
<reference evidence="3" key="1">
    <citation type="journal article" date="2019" name="Int. J. Syst. Evol. Microbiol.">
        <title>The Global Catalogue of Microorganisms (GCM) 10K type strain sequencing project: providing services to taxonomists for standard genome sequencing and annotation.</title>
        <authorList>
            <consortium name="The Broad Institute Genomics Platform"/>
            <consortium name="The Broad Institute Genome Sequencing Center for Infectious Disease"/>
            <person name="Wu L."/>
            <person name="Ma J."/>
        </authorList>
    </citation>
    <scope>NUCLEOTIDE SEQUENCE [LARGE SCALE GENOMIC DNA]</scope>
    <source>
        <strain evidence="3">JCM 16918</strain>
    </source>
</reference>
<accession>A0ABQ2J121</accession>
<sequence>MDLPGLLVTGAALFALWMACRVPGQGRRAPLASSWGPLLLGVILALYTFREMPLWAHLPFPYALLAWAAVTALSLLLGLTLILRGHLRGWPWLGFGLSVLGAVAVALLHNSLTSGDPILGSPPHSRRSPCLKCTCLPVITSTPTRSSPPAT</sequence>
<proteinExistence type="predicted"/>
<protein>
    <submittedName>
        <fullName evidence="2">Uncharacterized protein</fullName>
    </submittedName>
</protein>
<organism evidence="2 3">
    <name type="scientific">Deinococcus daejeonensis</name>
    <dbReference type="NCBI Taxonomy" id="1007098"/>
    <lineage>
        <taxon>Bacteria</taxon>
        <taxon>Thermotogati</taxon>
        <taxon>Deinococcota</taxon>
        <taxon>Deinococci</taxon>
        <taxon>Deinococcales</taxon>
        <taxon>Deinococcaceae</taxon>
        <taxon>Deinococcus</taxon>
    </lineage>
</organism>
<dbReference type="Proteomes" id="UP000645517">
    <property type="component" value="Unassembled WGS sequence"/>
</dbReference>
<gene>
    <name evidence="2" type="ORF">GCM10010842_12590</name>
</gene>
<keyword evidence="1" id="KW-0812">Transmembrane</keyword>